<evidence type="ECO:0000256" key="1">
    <source>
        <dbReference type="SAM" id="Coils"/>
    </source>
</evidence>
<accession>A0AAD9DF47</accession>
<evidence type="ECO:0000313" key="3">
    <source>
        <dbReference type="Proteomes" id="UP001224775"/>
    </source>
</evidence>
<dbReference type="EMBL" id="JATAAI010000009">
    <property type="protein sequence ID" value="KAK1743490.1"/>
    <property type="molecule type" value="Genomic_DNA"/>
</dbReference>
<comment type="caution">
    <text evidence="2">The sequence shown here is derived from an EMBL/GenBank/DDBJ whole genome shotgun (WGS) entry which is preliminary data.</text>
</comment>
<evidence type="ECO:0000313" key="2">
    <source>
        <dbReference type="EMBL" id="KAK1743490.1"/>
    </source>
</evidence>
<organism evidence="2 3">
    <name type="scientific">Skeletonema marinoi</name>
    <dbReference type="NCBI Taxonomy" id="267567"/>
    <lineage>
        <taxon>Eukaryota</taxon>
        <taxon>Sar</taxon>
        <taxon>Stramenopiles</taxon>
        <taxon>Ochrophyta</taxon>
        <taxon>Bacillariophyta</taxon>
        <taxon>Coscinodiscophyceae</taxon>
        <taxon>Thalassiosirophycidae</taxon>
        <taxon>Thalassiosirales</taxon>
        <taxon>Skeletonemataceae</taxon>
        <taxon>Skeletonema</taxon>
        <taxon>Skeletonema marinoi-dohrnii complex</taxon>
    </lineage>
</organism>
<feature type="coiled-coil region" evidence="1">
    <location>
        <begin position="37"/>
        <end position="64"/>
    </location>
</feature>
<sequence>MSVESTGVRCMLLGQRQNSERQKSAVFISGRSYSIRYVESEEEFNKFTEDLNEIKNTIAALNEIHQNGQMTERTYRERLTSDWLDGCVASFISAYGLDSVPMTSELRLMM</sequence>
<protein>
    <submittedName>
        <fullName evidence="2">Uncharacterized protein</fullName>
    </submittedName>
</protein>
<proteinExistence type="predicted"/>
<dbReference type="Proteomes" id="UP001224775">
    <property type="component" value="Unassembled WGS sequence"/>
</dbReference>
<gene>
    <name evidence="2" type="ORF">QTG54_006111</name>
</gene>
<keyword evidence="3" id="KW-1185">Reference proteome</keyword>
<keyword evidence="1" id="KW-0175">Coiled coil</keyword>
<dbReference type="AlphaFoldDB" id="A0AAD9DF47"/>
<reference evidence="2" key="1">
    <citation type="submission" date="2023-06" db="EMBL/GenBank/DDBJ databases">
        <title>Survivors Of The Sea: Transcriptome response of Skeletonema marinoi to long-term dormancy.</title>
        <authorList>
            <person name="Pinder M.I.M."/>
            <person name="Kourtchenko O."/>
            <person name="Robertson E.K."/>
            <person name="Larsson T."/>
            <person name="Maumus F."/>
            <person name="Osuna-Cruz C.M."/>
            <person name="Vancaester E."/>
            <person name="Stenow R."/>
            <person name="Vandepoele K."/>
            <person name="Ploug H."/>
            <person name="Bruchert V."/>
            <person name="Godhe A."/>
            <person name="Topel M."/>
        </authorList>
    </citation>
    <scope>NUCLEOTIDE SEQUENCE</scope>
    <source>
        <strain evidence="2">R05AC</strain>
    </source>
</reference>
<name>A0AAD9DF47_9STRA</name>